<dbReference type="Proteomes" id="UP000244173">
    <property type="component" value="Chromosome"/>
</dbReference>
<comment type="similarity">
    <text evidence="2">Belongs to the RseB family.</text>
</comment>
<feature type="domain" description="MucB/RseB N-terminal" evidence="6">
    <location>
        <begin position="27"/>
        <end position="193"/>
    </location>
</feature>
<dbReference type="Gene3D" id="3.30.200.100">
    <property type="entry name" value="MucB/RseB, C-terminal domain"/>
    <property type="match status" value="1"/>
</dbReference>
<reference evidence="8 9" key="1">
    <citation type="submission" date="2018-04" db="EMBL/GenBank/DDBJ databases">
        <title>Denitrifier Microvirgula.</title>
        <authorList>
            <person name="Anderson E."/>
            <person name="Jang J."/>
            <person name="Ishii S."/>
        </authorList>
    </citation>
    <scope>NUCLEOTIDE SEQUENCE [LARGE SCALE GENOMIC DNA]</scope>
    <source>
        <strain evidence="8 9">BE2.4</strain>
    </source>
</reference>
<evidence type="ECO:0000256" key="2">
    <source>
        <dbReference type="ARBA" id="ARBA00008150"/>
    </source>
</evidence>
<organism evidence="8 9">
    <name type="scientific">Microvirgula aerodenitrificans</name>
    <dbReference type="NCBI Taxonomy" id="57480"/>
    <lineage>
        <taxon>Bacteria</taxon>
        <taxon>Pseudomonadati</taxon>
        <taxon>Pseudomonadota</taxon>
        <taxon>Betaproteobacteria</taxon>
        <taxon>Neisseriales</taxon>
        <taxon>Aquaspirillaceae</taxon>
        <taxon>Microvirgula</taxon>
    </lineage>
</organism>
<comment type="subcellular location">
    <subcellularLocation>
        <location evidence="1">Periplasm</location>
    </subcellularLocation>
</comment>
<evidence type="ECO:0000259" key="6">
    <source>
        <dbReference type="Pfam" id="PF03888"/>
    </source>
</evidence>
<evidence type="ECO:0000256" key="3">
    <source>
        <dbReference type="ARBA" id="ARBA00022729"/>
    </source>
</evidence>
<protein>
    <recommendedName>
        <fullName evidence="10">Transcriptional regulator</fullName>
    </recommendedName>
</protein>
<accession>A0A2S0PDY7</accession>
<dbReference type="AlphaFoldDB" id="A0A2S0PDY7"/>
<keyword evidence="3 5" id="KW-0732">Signal</keyword>
<dbReference type="Gene3D" id="2.50.20.10">
    <property type="entry name" value="Lipoprotein localisation LolA/LolB/LppX"/>
    <property type="match status" value="1"/>
</dbReference>
<dbReference type="PANTHER" id="PTHR38782">
    <property type="match status" value="1"/>
</dbReference>
<dbReference type="GO" id="GO:0030288">
    <property type="term" value="C:outer membrane-bounded periplasmic space"/>
    <property type="evidence" value="ECO:0007669"/>
    <property type="project" value="TreeGrafter"/>
</dbReference>
<dbReference type="RefSeq" id="WP_107889954.1">
    <property type="nucleotide sequence ID" value="NZ_CP028519.1"/>
</dbReference>
<evidence type="ECO:0008006" key="10">
    <source>
        <dbReference type="Google" id="ProtNLM"/>
    </source>
</evidence>
<evidence type="ECO:0000313" key="8">
    <source>
        <dbReference type="EMBL" id="AVY95477.1"/>
    </source>
</evidence>
<feature type="chain" id="PRO_5015727884" description="Transcriptional regulator" evidence="5">
    <location>
        <begin position="20"/>
        <end position="319"/>
    </location>
</feature>
<sequence>MSGWRAALCVLVVPVCAAAVPLGGKQAVALLDRVAAAAYRQSYSGIYQHQYARSLMTYRLAHASGLGNPLEKRESLDDPPWEVVRDNQSLTVYAPDRQALKAARTGAFQTFPSLFGDNRAEIARHYAVERIGKDRAAGRDCVWWQLTPRDAQRYPRRFCADIRTSLILKSAILTADRQIIDRLSFSELKLGKLGDLGQLQPQYRDGAVWRMPVAAGDRGDGGRGIQIPGLPEGFSLQRDVSRRLLSGQQAVRHLVYSDGVASLSVFIERVPDAVQPTAMQNGAITLRSRKMGDILVTVVGDLPDNAVQSVSHSIILLRP</sequence>
<evidence type="ECO:0000313" key="9">
    <source>
        <dbReference type="Proteomes" id="UP000244173"/>
    </source>
</evidence>
<feature type="signal peptide" evidence="5">
    <location>
        <begin position="1"/>
        <end position="19"/>
    </location>
</feature>
<dbReference type="OrthoDB" id="7067274at2"/>
<proteinExistence type="inferred from homology"/>
<dbReference type="GO" id="GO:0045152">
    <property type="term" value="F:antisigma factor binding"/>
    <property type="evidence" value="ECO:0007669"/>
    <property type="project" value="TreeGrafter"/>
</dbReference>
<name>A0A2S0PDY7_9NEIS</name>
<keyword evidence="4" id="KW-0574">Periplasm</keyword>
<evidence type="ECO:0000259" key="7">
    <source>
        <dbReference type="Pfam" id="PF17188"/>
    </source>
</evidence>
<dbReference type="GO" id="GO:0032885">
    <property type="term" value="P:regulation of polysaccharide biosynthetic process"/>
    <property type="evidence" value="ECO:0007669"/>
    <property type="project" value="TreeGrafter"/>
</dbReference>
<dbReference type="InterPro" id="IPR033436">
    <property type="entry name" value="MucB/RseB_C"/>
</dbReference>
<keyword evidence="9" id="KW-1185">Reference proteome</keyword>
<dbReference type="InterPro" id="IPR005588">
    <property type="entry name" value="MucB_RseB"/>
</dbReference>
<dbReference type="PANTHER" id="PTHR38782:SF1">
    <property type="entry name" value="SIGMA-E FACTOR REGULATORY PROTEIN RSEB"/>
    <property type="match status" value="1"/>
</dbReference>
<dbReference type="PIRSF" id="PIRSF005427">
    <property type="entry name" value="RseB"/>
    <property type="match status" value="1"/>
</dbReference>
<evidence type="ECO:0000256" key="5">
    <source>
        <dbReference type="SAM" id="SignalP"/>
    </source>
</evidence>
<dbReference type="EMBL" id="CP028519">
    <property type="protein sequence ID" value="AVY95477.1"/>
    <property type="molecule type" value="Genomic_DNA"/>
</dbReference>
<dbReference type="InterPro" id="IPR038484">
    <property type="entry name" value="MucB/RseB_C_sf"/>
</dbReference>
<dbReference type="STRING" id="1122240.GCA_000620105_02296"/>
<feature type="domain" description="MucB/RseB C-terminal" evidence="7">
    <location>
        <begin position="227"/>
        <end position="314"/>
    </location>
</feature>
<gene>
    <name evidence="8" type="ORF">DAI18_16530</name>
</gene>
<dbReference type="CDD" id="cd16327">
    <property type="entry name" value="RseB"/>
    <property type="match status" value="1"/>
</dbReference>
<evidence type="ECO:0000256" key="1">
    <source>
        <dbReference type="ARBA" id="ARBA00004418"/>
    </source>
</evidence>
<dbReference type="Pfam" id="PF17188">
    <property type="entry name" value="MucB_RseB_C"/>
    <property type="match status" value="1"/>
</dbReference>
<evidence type="ECO:0000256" key="4">
    <source>
        <dbReference type="ARBA" id="ARBA00022764"/>
    </source>
</evidence>
<dbReference type="Pfam" id="PF03888">
    <property type="entry name" value="MucB_RseB"/>
    <property type="match status" value="1"/>
</dbReference>
<dbReference type="KEGG" id="maer:DAI18_16530"/>
<dbReference type="InterPro" id="IPR033434">
    <property type="entry name" value="MucB/RseB_N"/>
</dbReference>